<feature type="compositionally biased region" description="Basic and acidic residues" evidence="2">
    <location>
        <begin position="74"/>
        <end position="95"/>
    </location>
</feature>
<protein>
    <submittedName>
        <fullName evidence="3">HutU protein product</fullName>
    </submittedName>
</protein>
<sequence>MSLGNRFSLRRSNAVKRTRPVKIAKFTRPSTLSSANFQPHATVDINYWLQYEQGLSTQGIPTGCPLPSHGPYDVAERDATTEESMGKVEREKEGDGESTGVGSLKEETSKDKSPKEKAKEKEGTEEGTKLSLFKGFLTLCRRKQKSSSKPLAQDQSEAGYANGATSRGGNVAGQQLDCQEALSRVQNIKQEDGPASEGAGRSLADENYNRYAKERGRRADEGRIARPRRMVPDSTMRTNSRPHHMAGRERRAEEREKLAAEYRSIEARAEARRNETVDYHVERATTGRSNVDELIYISDNKAQRKVEVVEDNPWRLVVAQTAVFALAEDTASEDGLREDLYRQ</sequence>
<feature type="compositionally biased region" description="Basic and acidic residues" evidence="2">
    <location>
        <begin position="203"/>
        <end position="217"/>
    </location>
</feature>
<reference evidence="3 4" key="1">
    <citation type="submission" date="2017-04" db="EMBL/GenBank/DDBJ databases">
        <title>Draft genome sequence of Marssonina coronaria NL1: causal agent of apple blotch.</title>
        <authorList>
            <person name="Cheng Q."/>
        </authorList>
    </citation>
    <scope>NUCLEOTIDE SEQUENCE [LARGE SCALE GENOMIC DNA]</scope>
    <source>
        <strain evidence="3 4">NL1</strain>
    </source>
</reference>
<evidence type="ECO:0000313" key="3">
    <source>
        <dbReference type="EMBL" id="OWP00657.1"/>
    </source>
</evidence>
<dbReference type="AlphaFoldDB" id="A0A218YXW1"/>
<evidence type="ECO:0000256" key="1">
    <source>
        <dbReference type="SAM" id="Coils"/>
    </source>
</evidence>
<evidence type="ECO:0000313" key="4">
    <source>
        <dbReference type="Proteomes" id="UP000242519"/>
    </source>
</evidence>
<feature type="coiled-coil region" evidence="1">
    <location>
        <begin position="248"/>
        <end position="275"/>
    </location>
</feature>
<feature type="compositionally biased region" description="Polar residues" evidence="2">
    <location>
        <begin position="163"/>
        <end position="177"/>
    </location>
</feature>
<gene>
    <name evidence="3" type="ORF">B2J93_5433</name>
</gene>
<comment type="caution">
    <text evidence="3">The sequence shown here is derived from an EMBL/GenBank/DDBJ whole genome shotgun (WGS) entry which is preliminary data.</text>
</comment>
<name>A0A218YXW1_9HELO</name>
<dbReference type="EMBL" id="MZNU01000315">
    <property type="protein sequence ID" value="OWP00657.1"/>
    <property type="molecule type" value="Genomic_DNA"/>
</dbReference>
<dbReference type="InParanoid" id="A0A218YXW1"/>
<feature type="compositionally biased region" description="Polar residues" evidence="2">
    <location>
        <begin position="147"/>
        <end position="156"/>
    </location>
</feature>
<keyword evidence="1" id="KW-0175">Coiled coil</keyword>
<organism evidence="3 4">
    <name type="scientific">Diplocarpon coronariae</name>
    <dbReference type="NCBI Taxonomy" id="2795749"/>
    <lineage>
        <taxon>Eukaryota</taxon>
        <taxon>Fungi</taxon>
        <taxon>Dikarya</taxon>
        <taxon>Ascomycota</taxon>
        <taxon>Pezizomycotina</taxon>
        <taxon>Leotiomycetes</taxon>
        <taxon>Helotiales</taxon>
        <taxon>Drepanopezizaceae</taxon>
        <taxon>Diplocarpon</taxon>
    </lineage>
</organism>
<accession>A0A218YXW1</accession>
<keyword evidence="4" id="KW-1185">Reference proteome</keyword>
<dbReference type="Proteomes" id="UP000242519">
    <property type="component" value="Unassembled WGS sequence"/>
</dbReference>
<feature type="region of interest" description="Disordered" evidence="2">
    <location>
        <begin position="60"/>
        <end position="126"/>
    </location>
</feature>
<feature type="region of interest" description="Disordered" evidence="2">
    <location>
        <begin position="145"/>
        <end position="217"/>
    </location>
</feature>
<evidence type="ECO:0000256" key="2">
    <source>
        <dbReference type="SAM" id="MobiDB-lite"/>
    </source>
</evidence>
<proteinExistence type="predicted"/>
<feature type="compositionally biased region" description="Basic and acidic residues" evidence="2">
    <location>
        <begin position="104"/>
        <end position="126"/>
    </location>
</feature>